<dbReference type="SMART" id="SM00065">
    <property type="entry name" value="GAF"/>
    <property type="match status" value="1"/>
</dbReference>
<sequence length="243" mass="26478">MTEEGTQQPSDATAAGDNLASLSDVLEAIHTAKPADLPKALDQLTIAAATSVPGAQYAGITVTSRQNHVGTPSVSHRYPELLDEVQKRHLQGPCLHAAWNRETVIVEDLATDDRWPRYRDEALAQTPIRSVLSLPMFADKLLMGALNIFAESSHVFDEKSLDAARAFAVLGALAWSNVVRKQQFDTALSSRDVIGQAKGILMERYGIDDEAAFAMLVKISQDSQLRLREVGRRLAESENAGDN</sequence>
<dbReference type="InterPro" id="IPR011006">
    <property type="entry name" value="CheY-like_superfamily"/>
</dbReference>
<feature type="domain" description="ANTAR" evidence="5">
    <location>
        <begin position="174"/>
        <end position="235"/>
    </location>
</feature>
<dbReference type="AlphaFoldDB" id="A0A1A3C6Z5"/>
<dbReference type="Pfam" id="PF13185">
    <property type="entry name" value="GAF_2"/>
    <property type="match status" value="1"/>
</dbReference>
<evidence type="ECO:0000256" key="2">
    <source>
        <dbReference type="ARBA" id="ARBA00022777"/>
    </source>
</evidence>
<evidence type="ECO:0000313" key="6">
    <source>
        <dbReference type="EMBL" id="OBI81516.1"/>
    </source>
</evidence>
<evidence type="ECO:0000256" key="1">
    <source>
        <dbReference type="ARBA" id="ARBA00022679"/>
    </source>
</evidence>
<dbReference type="EMBL" id="LZKQ01000190">
    <property type="protein sequence ID" value="OBI81516.1"/>
    <property type="molecule type" value="Genomic_DNA"/>
</dbReference>
<dbReference type="Proteomes" id="UP000093795">
    <property type="component" value="Unassembled WGS sequence"/>
</dbReference>
<dbReference type="SMART" id="SM01012">
    <property type="entry name" value="ANTAR"/>
    <property type="match status" value="1"/>
</dbReference>
<evidence type="ECO:0000256" key="3">
    <source>
        <dbReference type="ARBA" id="ARBA00023015"/>
    </source>
</evidence>
<dbReference type="Gene3D" id="1.10.10.10">
    <property type="entry name" value="Winged helix-like DNA-binding domain superfamily/Winged helix DNA-binding domain"/>
    <property type="match status" value="1"/>
</dbReference>
<dbReference type="OrthoDB" id="4629915at2"/>
<dbReference type="InterPro" id="IPR036388">
    <property type="entry name" value="WH-like_DNA-bd_sf"/>
</dbReference>
<dbReference type="InterPro" id="IPR029016">
    <property type="entry name" value="GAF-like_dom_sf"/>
</dbReference>
<evidence type="ECO:0000313" key="7">
    <source>
        <dbReference type="Proteomes" id="UP000093795"/>
    </source>
</evidence>
<dbReference type="SUPFAM" id="SSF55781">
    <property type="entry name" value="GAF domain-like"/>
    <property type="match status" value="1"/>
</dbReference>
<evidence type="ECO:0000259" key="5">
    <source>
        <dbReference type="PROSITE" id="PS50921"/>
    </source>
</evidence>
<dbReference type="Pfam" id="PF03861">
    <property type="entry name" value="ANTAR"/>
    <property type="match status" value="1"/>
</dbReference>
<dbReference type="PIRSF" id="PIRSF036625">
    <property type="entry name" value="GAF_ANTAR"/>
    <property type="match status" value="1"/>
</dbReference>
<dbReference type="STRING" id="1790.A5645_07215"/>
<dbReference type="eggNOG" id="COG2203">
    <property type="taxonomic scope" value="Bacteria"/>
</dbReference>
<dbReference type="InterPro" id="IPR012074">
    <property type="entry name" value="GAF_ANTAR"/>
</dbReference>
<dbReference type="Gene3D" id="3.30.450.40">
    <property type="match status" value="1"/>
</dbReference>
<proteinExistence type="predicted"/>
<dbReference type="InterPro" id="IPR005561">
    <property type="entry name" value="ANTAR"/>
</dbReference>
<evidence type="ECO:0000256" key="4">
    <source>
        <dbReference type="ARBA" id="ARBA00023163"/>
    </source>
</evidence>
<keyword evidence="4" id="KW-0804">Transcription</keyword>
<dbReference type="PROSITE" id="PS50921">
    <property type="entry name" value="ANTAR"/>
    <property type="match status" value="1"/>
</dbReference>
<organism evidence="6 7">
    <name type="scientific">Mycobacterium asiaticum</name>
    <dbReference type="NCBI Taxonomy" id="1790"/>
    <lineage>
        <taxon>Bacteria</taxon>
        <taxon>Bacillati</taxon>
        <taxon>Actinomycetota</taxon>
        <taxon>Actinomycetes</taxon>
        <taxon>Mycobacteriales</taxon>
        <taxon>Mycobacteriaceae</taxon>
        <taxon>Mycobacterium</taxon>
    </lineage>
</organism>
<reference evidence="6 7" key="1">
    <citation type="submission" date="2016-06" db="EMBL/GenBank/DDBJ databases">
        <authorList>
            <person name="Kjaerup R.B."/>
            <person name="Dalgaard T.S."/>
            <person name="Juul-Madsen H.R."/>
        </authorList>
    </citation>
    <scope>NUCLEOTIDE SEQUENCE [LARGE SCALE GENOMIC DNA]</scope>
    <source>
        <strain evidence="6 7">1081914.2</strain>
    </source>
</reference>
<accession>A0A1A3C6Z5</accession>
<dbReference type="GO" id="GO:0016301">
    <property type="term" value="F:kinase activity"/>
    <property type="evidence" value="ECO:0007669"/>
    <property type="project" value="UniProtKB-KW"/>
</dbReference>
<dbReference type="SUPFAM" id="SSF52172">
    <property type="entry name" value="CheY-like"/>
    <property type="match status" value="1"/>
</dbReference>
<gene>
    <name evidence="6" type="ORF">A9X01_01660</name>
</gene>
<comment type="caution">
    <text evidence="6">The sequence shown here is derived from an EMBL/GenBank/DDBJ whole genome shotgun (WGS) entry which is preliminary data.</text>
</comment>
<keyword evidence="2" id="KW-0418">Kinase</keyword>
<protein>
    <submittedName>
        <fullName evidence="6">Antitermination regulator</fullName>
    </submittedName>
</protein>
<keyword evidence="3" id="KW-0805">Transcription regulation</keyword>
<keyword evidence="1" id="KW-0808">Transferase</keyword>
<dbReference type="RefSeq" id="WP_065121746.1">
    <property type="nucleotide sequence ID" value="NZ_LZKQ01000190.1"/>
</dbReference>
<dbReference type="GO" id="GO:0003723">
    <property type="term" value="F:RNA binding"/>
    <property type="evidence" value="ECO:0007669"/>
    <property type="project" value="InterPro"/>
</dbReference>
<dbReference type="InterPro" id="IPR003018">
    <property type="entry name" value="GAF"/>
</dbReference>
<name>A0A1A3C6Z5_MYCAS</name>